<organism evidence="3 4">
    <name type="scientific">Colletotrichum plurivorum</name>
    <dbReference type="NCBI Taxonomy" id="2175906"/>
    <lineage>
        <taxon>Eukaryota</taxon>
        <taxon>Fungi</taxon>
        <taxon>Dikarya</taxon>
        <taxon>Ascomycota</taxon>
        <taxon>Pezizomycotina</taxon>
        <taxon>Sordariomycetes</taxon>
        <taxon>Hypocreomycetidae</taxon>
        <taxon>Glomerellales</taxon>
        <taxon>Glomerellaceae</taxon>
        <taxon>Colletotrichum</taxon>
        <taxon>Colletotrichum orchidearum species complex</taxon>
    </lineage>
</organism>
<evidence type="ECO:0000256" key="2">
    <source>
        <dbReference type="SAM" id="MobiDB-lite"/>
    </source>
</evidence>
<feature type="coiled-coil region" evidence="1">
    <location>
        <begin position="27"/>
        <end position="82"/>
    </location>
</feature>
<evidence type="ECO:0000256" key="1">
    <source>
        <dbReference type="SAM" id="Coils"/>
    </source>
</evidence>
<accession>A0A8H6KK53</accession>
<feature type="region of interest" description="Disordered" evidence="2">
    <location>
        <begin position="760"/>
        <end position="800"/>
    </location>
</feature>
<dbReference type="Proteomes" id="UP000654918">
    <property type="component" value="Unassembled WGS sequence"/>
</dbReference>
<dbReference type="AlphaFoldDB" id="A0A8H6KK53"/>
<keyword evidence="4" id="KW-1185">Reference proteome</keyword>
<name>A0A8H6KK53_9PEZI</name>
<reference evidence="3" key="1">
    <citation type="journal article" date="2020" name="Phytopathology">
        <title>Genome Sequence Resources of Colletotrichum truncatum, C. plurivorum, C. musicola, and C. sojae: Four Species Pathogenic to Soybean (Glycine max).</title>
        <authorList>
            <person name="Rogerio F."/>
            <person name="Boufleur T.R."/>
            <person name="Ciampi-Guillardi M."/>
            <person name="Sukno S.A."/>
            <person name="Thon M.R."/>
            <person name="Massola Junior N.S."/>
            <person name="Baroncelli R."/>
        </authorList>
    </citation>
    <scope>NUCLEOTIDE SEQUENCE</scope>
    <source>
        <strain evidence="3">LFN00145</strain>
    </source>
</reference>
<evidence type="ECO:0008006" key="5">
    <source>
        <dbReference type="Google" id="ProtNLM"/>
    </source>
</evidence>
<gene>
    <name evidence="3" type="ORF">CPLU01_05813</name>
</gene>
<keyword evidence="1" id="KW-0175">Coiled coil</keyword>
<evidence type="ECO:0000313" key="4">
    <source>
        <dbReference type="Proteomes" id="UP000654918"/>
    </source>
</evidence>
<evidence type="ECO:0000313" key="3">
    <source>
        <dbReference type="EMBL" id="KAF6833017.1"/>
    </source>
</evidence>
<dbReference type="EMBL" id="WIGO01000063">
    <property type="protein sequence ID" value="KAF6833017.1"/>
    <property type="molecule type" value="Genomic_DNA"/>
</dbReference>
<comment type="caution">
    <text evidence="3">The sequence shown here is derived from an EMBL/GenBank/DDBJ whole genome shotgun (WGS) entry which is preliminary data.</text>
</comment>
<protein>
    <recommendedName>
        <fullName evidence="5">Fungal N-terminal domain-containing protein</fullName>
    </recommendedName>
</protein>
<sequence length="1194" mass="134325">MEAVAAASSIVGLIAVAGSVMDGVIKLNGLVQDMQDMDERAKTLGEEVRLFTQSLEHSETALKESQNCLSELKEQISRYSAEQLTQSFKMHQKTQSQMSEVSDSLNSIASSLDQLQRSPLPPFLRKRASSDSIFSEMRKELLNRLEIPSIKSDSLRGDYPVDSEPRVWTCGAFIGIDDFLIENFDQSRVRCFFCAVDFEEDDLAGQASHMLEQHEIASCDQGAVYTFSGFEEHLIRHHSARRAVLPQLLAFGYLSRFTEPAYQISDARIKPFSGTPETTDLQMPGAFLESQMASILSRSPYFQPKQPWDIRSRKESRESRSKTFERLNLAMADLAKHVLLSPTPSTEMVDLLFQAANKEEEMIVDCNRSFSERWAPIPECLLQKTWPDLQVADDTTRTQQWTELDPELRITSLFYRLKDWTSWAEWMDLWMRGVLHKSNQLLAVFRYTAFASGDRGSILAPSEREVKKTDGETEESQFWGRMWVPDLLDAFDISVQNIQWSGTSGDLTVSLHFSTTAMEAFGAAASVAGLLSLSGQILGGLFKLGQHIQDVRELGDRTETVGKETELLVKTVTELEAILRRLEGGEIIAKHPNMTPGVSVLQHQLEQCGNDLKPWIETHLQATEPRSKRRKVASALLNSSIRAIEKLESKLASHRAQIGLGVSALNTSLSYLGLEKLESVRHDVLRLSDSTLQFNQQSAELSLKSTEESNVMHEMLMGHISALSEAQMQQSLKIQEETLSHISRLSDSLSSIASFAGSMSMGQGKWHSHQPPSETKDDIPPPPYLLKNRKRRHSSTDELHPDESFFHKRQAKKGWSCGEILGIDEAFVKSSQATVHCLFCGEEFREIDSHLQAQHIVARHNFSDCDQGAVLGSLAKFETHLRVVHSASQAALTNHRHQLTGLFRDYSTINRDTRIAVFSASPPEPEPSASLMLLSHQLQTLLLATQYLEDCEHRQNRGISSLSRNTRASEELKMFGRMGLAMQRLSRDVFSDSSATAELAGVLHRAAILEEEAVVKLNQRFLRRWAAIPACLLSTTPGNICMTENRKRRGDESRNSHLRPLLHPSRWFFDLSVLSDAPGLKFGLQPEPKDFGLGRVYEGWFQLERGLRVSALASALRNWTTTRERVNLWMLEVLHKSDHLLAMLRCSAFLGPGEGQCQETSGRRERQPTIRPAASRNFGVASGRQTCWVFLREI</sequence>
<proteinExistence type="predicted"/>